<reference evidence="9" key="1">
    <citation type="submission" date="2022-01" db="EMBL/GenBank/DDBJ databases">
        <title>PSI-footprinting approach for the identification of protein synthesis inhibitor producers.</title>
        <authorList>
            <person name="Handel F."/>
            <person name="Kulik A."/>
            <person name="Wex K.W."/>
            <person name="Berscheid A."/>
            <person name="Saur J.S."/>
            <person name="Winkler A."/>
            <person name="Wibberg D."/>
            <person name="Kalinowski J."/>
            <person name="Broetz-Oesterhelt H."/>
            <person name="Mast Y."/>
        </authorList>
    </citation>
    <scope>NUCLEOTIDE SEQUENCE</scope>
    <source>
        <strain evidence="9">KNN 49.3e</strain>
    </source>
</reference>
<dbReference type="Gene3D" id="1.10.3720.10">
    <property type="entry name" value="MetI-like"/>
    <property type="match status" value="1"/>
</dbReference>
<evidence type="ECO:0000313" key="10">
    <source>
        <dbReference type="Proteomes" id="UP000830158"/>
    </source>
</evidence>
<accession>A0ABY4NNU6</accession>
<evidence type="ECO:0000313" key="9">
    <source>
        <dbReference type="EMBL" id="UQS22106.1"/>
    </source>
</evidence>
<organism evidence="9 10">
    <name type="scientific">Amycolatopsis thermalba</name>
    <dbReference type="NCBI Taxonomy" id="944492"/>
    <lineage>
        <taxon>Bacteria</taxon>
        <taxon>Bacillati</taxon>
        <taxon>Actinomycetota</taxon>
        <taxon>Actinomycetes</taxon>
        <taxon>Pseudonocardiales</taxon>
        <taxon>Pseudonocardiaceae</taxon>
        <taxon>Amycolatopsis</taxon>
    </lineage>
</organism>
<evidence type="ECO:0000259" key="8">
    <source>
        <dbReference type="PROSITE" id="PS50928"/>
    </source>
</evidence>
<gene>
    <name evidence="9" type="ORF">L1857_04355</name>
</gene>
<feature type="transmembrane region" description="Helical" evidence="7">
    <location>
        <begin position="249"/>
        <end position="269"/>
    </location>
</feature>
<feature type="transmembrane region" description="Helical" evidence="7">
    <location>
        <begin position="190"/>
        <end position="215"/>
    </location>
</feature>
<name>A0ABY4NNU6_9PSEU</name>
<dbReference type="InterPro" id="IPR000515">
    <property type="entry name" value="MetI-like"/>
</dbReference>
<keyword evidence="3" id="KW-1003">Cell membrane</keyword>
<proteinExistence type="inferred from homology"/>
<keyword evidence="10" id="KW-1185">Reference proteome</keyword>
<evidence type="ECO:0000256" key="3">
    <source>
        <dbReference type="ARBA" id="ARBA00022475"/>
    </source>
</evidence>
<dbReference type="RefSeq" id="WP_094009223.1">
    <property type="nucleotide sequence ID" value="NZ_CP091196.1"/>
</dbReference>
<evidence type="ECO:0000256" key="2">
    <source>
        <dbReference type="ARBA" id="ARBA00022448"/>
    </source>
</evidence>
<feature type="domain" description="ABC transmembrane type-1" evidence="8">
    <location>
        <begin position="81"/>
        <end position="270"/>
    </location>
</feature>
<dbReference type="InterPro" id="IPR050366">
    <property type="entry name" value="BP-dependent_transpt_permease"/>
</dbReference>
<keyword evidence="6 7" id="KW-0472">Membrane</keyword>
<dbReference type="SUPFAM" id="SSF161098">
    <property type="entry name" value="MetI-like"/>
    <property type="match status" value="1"/>
</dbReference>
<evidence type="ECO:0000256" key="1">
    <source>
        <dbReference type="ARBA" id="ARBA00004651"/>
    </source>
</evidence>
<dbReference type="Proteomes" id="UP000830158">
    <property type="component" value="Chromosome"/>
</dbReference>
<protein>
    <submittedName>
        <fullName evidence="9">ABC transporter permease</fullName>
    </submittedName>
</protein>
<keyword evidence="5 7" id="KW-1133">Transmembrane helix</keyword>
<dbReference type="Pfam" id="PF00528">
    <property type="entry name" value="BPD_transp_1"/>
    <property type="match status" value="1"/>
</dbReference>
<dbReference type="CDD" id="cd06261">
    <property type="entry name" value="TM_PBP2"/>
    <property type="match status" value="1"/>
</dbReference>
<dbReference type="PROSITE" id="PS50928">
    <property type="entry name" value="ABC_TM1"/>
    <property type="match status" value="1"/>
</dbReference>
<keyword evidence="4 7" id="KW-0812">Transmembrane</keyword>
<dbReference type="PANTHER" id="PTHR43386">
    <property type="entry name" value="OLIGOPEPTIDE TRANSPORT SYSTEM PERMEASE PROTEIN APPC"/>
    <property type="match status" value="1"/>
</dbReference>
<dbReference type="InterPro" id="IPR035906">
    <property type="entry name" value="MetI-like_sf"/>
</dbReference>
<sequence length="285" mass="29971">MNLLTGKPATRRRARPGGASLRAGATLLGALAFGAVVARVLPIDPNAQNLAESYLPPMSGGHVLGTDVLGRDLLAWCAYGVATSLTVALMVVLISAFVGVLIGAYAAYMGGWVDAVLMRLVDLQLAVPPLLIFLAASMFIQPSYATMVVLLSSVGWVPYARLVRANVLVDRERGYVAAARLAGTRRIGILFGHLIPAAATPIIVYASLHIGFVVLSESALSFLGLGFQPPTASLGYMISQGRDQLVGSWWIATVPGLVIILLVVSANLIGDGLRDRFHLDSGGLE</sequence>
<evidence type="ECO:0000256" key="5">
    <source>
        <dbReference type="ARBA" id="ARBA00022989"/>
    </source>
</evidence>
<feature type="transmembrane region" description="Helical" evidence="7">
    <location>
        <begin position="21"/>
        <end position="41"/>
    </location>
</feature>
<dbReference type="PANTHER" id="PTHR43386:SF1">
    <property type="entry name" value="D,D-DIPEPTIDE TRANSPORT SYSTEM PERMEASE PROTEIN DDPC-RELATED"/>
    <property type="match status" value="1"/>
</dbReference>
<dbReference type="EMBL" id="CP091196">
    <property type="protein sequence ID" value="UQS22106.1"/>
    <property type="molecule type" value="Genomic_DNA"/>
</dbReference>
<evidence type="ECO:0000256" key="4">
    <source>
        <dbReference type="ARBA" id="ARBA00022692"/>
    </source>
</evidence>
<keyword evidence="2 7" id="KW-0813">Transport</keyword>
<comment type="similarity">
    <text evidence="7">Belongs to the binding-protein-dependent transport system permease family.</text>
</comment>
<feature type="transmembrane region" description="Helical" evidence="7">
    <location>
        <begin position="78"/>
        <end position="108"/>
    </location>
</feature>
<evidence type="ECO:0000256" key="7">
    <source>
        <dbReference type="RuleBase" id="RU363032"/>
    </source>
</evidence>
<evidence type="ECO:0000256" key="6">
    <source>
        <dbReference type="ARBA" id="ARBA00023136"/>
    </source>
</evidence>
<comment type="subcellular location">
    <subcellularLocation>
        <location evidence="1 7">Cell membrane</location>
        <topology evidence="1 7">Multi-pass membrane protein</topology>
    </subcellularLocation>
</comment>